<dbReference type="NCBIfam" id="TIGR01439">
    <property type="entry name" value="lp_hng_hel_AbrB"/>
    <property type="match status" value="1"/>
</dbReference>
<reference evidence="3 4" key="1">
    <citation type="submission" date="2021-07" db="EMBL/GenBank/DDBJ databases">
        <title>Sphingomonas sp.</title>
        <authorList>
            <person name="Feng G."/>
            <person name="Li J."/>
            <person name="Pan M."/>
        </authorList>
    </citation>
    <scope>NUCLEOTIDE SEQUENCE [LARGE SCALE GENOMIC DNA]</scope>
    <source>
        <strain evidence="3 4">RRHST34</strain>
    </source>
</reference>
<sequence>MGKLTNLTSKGQVTIPKDVSDALGLRPGKPVGLELRGEGEAVIRRGPVRVVPDPARVAAAIERIRRVQRDYHHLAKGLDPDSYMADLREPVPLPRETGE</sequence>
<evidence type="ECO:0000313" key="3">
    <source>
        <dbReference type="EMBL" id="MBW6529564.1"/>
    </source>
</evidence>
<proteinExistence type="predicted"/>
<feature type="domain" description="SpoVT-AbrB" evidence="2">
    <location>
        <begin position="2"/>
        <end position="48"/>
    </location>
</feature>
<dbReference type="SMART" id="SM00966">
    <property type="entry name" value="SpoVT_AbrB"/>
    <property type="match status" value="1"/>
</dbReference>
<comment type="caution">
    <text evidence="3">The sequence shown here is derived from an EMBL/GenBank/DDBJ whole genome shotgun (WGS) entry which is preliminary data.</text>
</comment>
<dbReference type="InterPro" id="IPR007159">
    <property type="entry name" value="SpoVT-AbrB_dom"/>
</dbReference>
<dbReference type="Pfam" id="PF04014">
    <property type="entry name" value="MazE_antitoxin"/>
    <property type="match status" value="1"/>
</dbReference>
<organism evidence="3 4">
    <name type="scientific">Sphingomonas citri</name>
    <dbReference type="NCBI Taxonomy" id="2862499"/>
    <lineage>
        <taxon>Bacteria</taxon>
        <taxon>Pseudomonadati</taxon>
        <taxon>Pseudomonadota</taxon>
        <taxon>Alphaproteobacteria</taxon>
        <taxon>Sphingomonadales</taxon>
        <taxon>Sphingomonadaceae</taxon>
        <taxon>Sphingomonas</taxon>
    </lineage>
</organism>
<accession>A0ABS7BJH0</accession>
<dbReference type="RefSeq" id="WP_219747088.1">
    <property type="nucleotide sequence ID" value="NZ_JAHXZN010000001.1"/>
</dbReference>
<name>A0ABS7BJH0_9SPHN</name>
<evidence type="ECO:0000256" key="1">
    <source>
        <dbReference type="PROSITE-ProRule" id="PRU01076"/>
    </source>
</evidence>
<dbReference type="PROSITE" id="PS51740">
    <property type="entry name" value="SPOVT_ABRB"/>
    <property type="match status" value="1"/>
</dbReference>
<protein>
    <submittedName>
        <fullName evidence="3">AbrB/MazE/SpoVT family DNA-binding domain-containing protein</fullName>
    </submittedName>
</protein>
<dbReference type="Gene3D" id="2.10.260.10">
    <property type="match status" value="1"/>
</dbReference>
<evidence type="ECO:0000313" key="4">
    <source>
        <dbReference type="Proteomes" id="UP000759103"/>
    </source>
</evidence>
<dbReference type="InterPro" id="IPR037914">
    <property type="entry name" value="SpoVT-AbrB_sf"/>
</dbReference>
<keyword evidence="1 3" id="KW-0238">DNA-binding</keyword>
<dbReference type="GO" id="GO:0003677">
    <property type="term" value="F:DNA binding"/>
    <property type="evidence" value="ECO:0007669"/>
    <property type="project" value="UniProtKB-KW"/>
</dbReference>
<dbReference type="SUPFAM" id="SSF89447">
    <property type="entry name" value="AbrB/MazE/MraZ-like"/>
    <property type="match status" value="1"/>
</dbReference>
<dbReference type="EMBL" id="JAHXZN010000001">
    <property type="protein sequence ID" value="MBW6529564.1"/>
    <property type="molecule type" value="Genomic_DNA"/>
</dbReference>
<evidence type="ECO:0000259" key="2">
    <source>
        <dbReference type="PROSITE" id="PS51740"/>
    </source>
</evidence>
<gene>
    <name evidence="3" type="ORF">KZ820_02350</name>
</gene>
<dbReference type="Proteomes" id="UP000759103">
    <property type="component" value="Unassembled WGS sequence"/>
</dbReference>
<keyword evidence="4" id="KW-1185">Reference proteome</keyword>